<accession>A0A2X4U436</accession>
<protein>
    <submittedName>
        <fullName evidence="1">Uncharacterized protein</fullName>
    </submittedName>
</protein>
<dbReference type="AlphaFoldDB" id="A0A2X4U436"/>
<dbReference type="KEGG" id="lri:NCTC12151_00047"/>
<gene>
    <name evidence="1" type="ORF">NCTC12151_00047</name>
</gene>
<evidence type="ECO:0000313" key="2">
    <source>
        <dbReference type="Proteomes" id="UP000249005"/>
    </source>
</evidence>
<proteinExistence type="predicted"/>
<sequence length="44" mass="4908">MFNGKKWMILSAVALLLIGYVYLSGDTEYNSAIRAFLRGLARAL</sequence>
<keyword evidence="2" id="KW-1185">Reference proteome</keyword>
<dbReference type="RefSeq" id="WP_269472274.1">
    <property type="nucleotide sequence ID" value="NZ_LR698987.1"/>
</dbReference>
<dbReference type="Proteomes" id="UP000249005">
    <property type="component" value="Chromosome 1"/>
</dbReference>
<reference evidence="1 2" key="1">
    <citation type="submission" date="2018-06" db="EMBL/GenBank/DDBJ databases">
        <authorList>
            <consortium name="Pathogen Informatics"/>
            <person name="Doyle S."/>
        </authorList>
    </citation>
    <scope>NUCLEOTIDE SEQUENCE [LARGE SCALE GENOMIC DNA]</scope>
    <source>
        <strain evidence="1 2">NCTC12151</strain>
    </source>
</reference>
<evidence type="ECO:0000313" key="1">
    <source>
        <dbReference type="EMBL" id="SQI33973.1"/>
    </source>
</evidence>
<dbReference type="EMBL" id="LS483470">
    <property type="protein sequence ID" value="SQI33973.1"/>
    <property type="molecule type" value="Genomic_DNA"/>
</dbReference>
<organism evidence="1 2">
    <name type="scientific">Leminorella richardii</name>
    <dbReference type="NCBI Taxonomy" id="158841"/>
    <lineage>
        <taxon>Bacteria</taxon>
        <taxon>Pseudomonadati</taxon>
        <taxon>Pseudomonadota</taxon>
        <taxon>Gammaproteobacteria</taxon>
        <taxon>Enterobacterales</taxon>
        <taxon>Budviciaceae</taxon>
        <taxon>Leminorella</taxon>
    </lineage>
</organism>
<name>A0A2X4U436_9GAMM</name>